<gene>
    <name evidence="5" type="ORF">K1X13_16120</name>
</gene>
<keyword evidence="3" id="KW-0456">Lyase</keyword>
<name>A0ABS7RR03_9ACTN</name>
<comment type="caution">
    <text evidence="5">The sequence shown here is derived from an EMBL/GenBank/DDBJ whole genome shotgun (WGS) entry which is preliminary data.</text>
</comment>
<evidence type="ECO:0000259" key="4">
    <source>
        <dbReference type="Pfam" id="PF00291"/>
    </source>
</evidence>
<protein>
    <submittedName>
        <fullName evidence="5">Serine/threonine dehydratase</fullName>
    </submittedName>
</protein>
<dbReference type="PANTHER" id="PTHR48078">
    <property type="entry name" value="THREONINE DEHYDRATASE, MITOCHONDRIAL-RELATED"/>
    <property type="match status" value="1"/>
</dbReference>
<dbReference type="SUPFAM" id="SSF53686">
    <property type="entry name" value="Tryptophan synthase beta subunit-like PLP-dependent enzymes"/>
    <property type="match status" value="1"/>
</dbReference>
<dbReference type="InterPro" id="IPR000634">
    <property type="entry name" value="Ser/Thr_deHydtase_PyrdxlP-BS"/>
</dbReference>
<reference evidence="5 6" key="1">
    <citation type="submission" date="2021-08" db="EMBL/GenBank/DDBJ databases">
        <title>Nocardioides bacterium WL0053 sp. nov., isolated from the sediment.</title>
        <authorList>
            <person name="Wang L."/>
            <person name="Zhang D."/>
            <person name="Zhang A."/>
        </authorList>
    </citation>
    <scope>NUCLEOTIDE SEQUENCE [LARGE SCALE GENOMIC DNA]</scope>
    <source>
        <strain evidence="5 6">WL0053</strain>
    </source>
</reference>
<dbReference type="InterPro" id="IPR001926">
    <property type="entry name" value="TrpB-like_PALP"/>
</dbReference>
<evidence type="ECO:0000256" key="1">
    <source>
        <dbReference type="ARBA" id="ARBA00001933"/>
    </source>
</evidence>
<organism evidence="5 6">
    <name type="scientific">Nocardioides jiangsuensis</name>
    <dbReference type="NCBI Taxonomy" id="2866161"/>
    <lineage>
        <taxon>Bacteria</taxon>
        <taxon>Bacillati</taxon>
        <taxon>Actinomycetota</taxon>
        <taxon>Actinomycetes</taxon>
        <taxon>Propionibacteriales</taxon>
        <taxon>Nocardioidaceae</taxon>
        <taxon>Nocardioides</taxon>
    </lineage>
</organism>
<dbReference type="Pfam" id="PF00291">
    <property type="entry name" value="PALP"/>
    <property type="match status" value="1"/>
</dbReference>
<evidence type="ECO:0000256" key="2">
    <source>
        <dbReference type="ARBA" id="ARBA00022898"/>
    </source>
</evidence>
<dbReference type="EMBL" id="JAIEZQ010000003">
    <property type="protein sequence ID" value="MBY9076360.1"/>
    <property type="molecule type" value="Genomic_DNA"/>
</dbReference>
<evidence type="ECO:0000313" key="5">
    <source>
        <dbReference type="EMBL" id="MBY9076360.1"/>
    </source>
</evidence>
<proteinExistence type="predicted"/>
<dbReference type="Proteomes" id="UP000754710">
    <property type="component" value="Unassembled WGS sequence"/>
</dbReference>
<dbReference type="InterPro" id="IPR036052">
    <property type="entry name" value="TrpB-like_PALP_sf"/>
</dbReference>
<keyword evidence="6" id="KW-1185">Reference proteome</keyword>
<dbReference type="InterPro" id="IPR050147">
    <property type="entry name" value="Ser/Thr_Dehydratase"/>
</dbReference>
<dbReference type="PANTHER" id="PTHR48078:SF6">
    <property type="entry name" value="L-THREONINE DEHYDRATASE CATABOLIC TDCB"/>
    <property type="match status" value="1"/>
</dbReference>
<dbReference type="NCBIfam" id="NF006094">
    <property type="entry name" value="PRK08246.1"/>
    <property type="match status" value="1"/>
</dbReference>
<accession>A0ABS7RR03</accession>
<comment type="cofactor">
    <cofactor evidence="1">
        <name>pyridoxal 5'-phosphate</name>
        <dbReference type="ChEBI" id="CHEBI:597326"/>
    </cofactor>
</comment>
<dbReference type="PROSITE" id="PS00165">
    <property type="entry name" value="DEHYDRATASE_SER_THR"/>
    <property type="match status" value="1"/>
</dbReference>
<feature type="domain" description="Tryptophan synthase beta chain-like PALP" evidence="4">
    <location>
        <begin position="29"/>
        <end position="310"/>
    </location>
</feature>
<keyword evidence="2" id="KW-0663">Pyridoxal phosphate</keyword>
<dbReference type="Gene3D" id="3.40.50.1100">
    <property type="match status" value="2"/>
</dbReference>
<sequence>MTAPGAGRTTDLPTRADVESAAARLGEKVRHTPTLTLHGDELGVPGRVVLKLELLQHTGSFKARGALNSVMVLDEGTRSVTAASGGNHGAAVAWAARRDGLRADVFVPGTATPEKLQRIRDYGATLHLVEGHVGEALEACREFSESHGVPLVHPYDTVETVCGAGTVGLEIAEQVPAAELVLLGCGGGGLYAGVTAALDGTVPVQPVEPELCPHLHAAVEAGEPVGHGAAGAAADSLGPPRIGRLGYETAARHGTTSVLVDEESLLAARRFLWERVRVLAEPGASAALAALMSGRVAVHPGSTVVVVVSGGNNPALP</sequence>
<evidence type="ECO:0000313" key="6">
    <source>
        <dbReference type="Proteomes" id="UP000754710"/>
    </source>
</evidence>
<evidence type="ECO:0000256" key="3">
    <source>
        <dbReference type="ARBA" id="ARBA00023239"/>
    </source>
</evidence>
<dbReference type="RefSeq" id="WP_221026172.1">
    <property type="nucleotide sequence ID" value="NZ_JAIEZQ010000003.1"/>
</dbReference>